<evidence type="ECO:0000256" key="5">
    <source>
        <dbReference type="RuleBase" id="RU363041"/>
    </source>
</evidence>
<dbReference type="InterPro" id="IPR051598">
    <property type="entry name" value="TSUP/Inactive_protease-like"/>
</dbReference>
<dbReference type="GO" id="GO:0005886">
    <property type="term" value="C:plasma membrane"/>
    <property type="evidence" value="ECO:0007669"/>
    <property type="project" value="UniProtKB-SubCell"/>
</dbReference>
<feature type="transmembrane region" description="Helical" evidence="5">
    <location>
        <begin position="245"/>
        <end position="265"/>
    </location>
</feature>
<evidence type="ECO:0000313" key="6">
    <source>
        <dbReference type="EMBL" id="QAA92725.1"/>
    </source>
</evidence>
<keyword evidence="7" id="KW-1185">Reference proteome</keyword>
<gene>
    <name evidence="6" type="ORF">CKA81_01850</name>
</gene>
<comment type="subcellular location">
    <subcellularLocation>
        <location evidence="5">Cell membrane</location>
        <topology evidence="5">Multi-pass membrane protein</topology>
    </subcellularLocation>
    <subcellularLocation>
        <location evidence="1">Membrane</location>
        <topology evidence="1">Multi-pass membrane protein</topology>
    </subcellularLocation>
</comment>
<evidence type="ECO:0000256" key="1">
    <source>
        <dbReference type="ARBA" id="ARBA00004141"/>
    </source>
</evidence>
<dbReference type="InterPro" id="IPR002781">
    <property type="entry name" value="TM_pro_TauE-like"/>
</dbReference>
<accession>A0A410G941</accession>
<reference evidence="6 7" key="1">
    <citation type="submission" date="2017-08" db="EMBL/GenBank/DDBJ databases">
        <authorList>
            <person name="Park S.-J."/>
            <person name="Kim H."/>
        </authorList>
    </citation>
    <scope>NUCLEOTIDE SEQUENCE [LARGE SCALE GENOMIC DNA]</scope>
    <source>
        <strain evidence="7">ye3</strain>
    </source>
</reference>
<keyword evidence="2 5" id="KW-0812">Transmembrane</keyword>
<feature type="transmembrane region" description="Helical" evidence="5">
    <location>
        <begin position="117"/>
        <end position="135"/>
    </location>
</feature>
<dbReference type="EMBL" id="CP022987">
    <property type="protein sequence ID" value="QAA92725.1"/>
    <property type="molecule type" value="Genomic_DNA"/>
</dbReference>
<dbReference type="PANTHER" id="PTHR43701:SF2">
    <property type="entry name" value="MEMBRANE TRANSPORTER PROTEIN YJNA-RELATED"/>
    <property type="match status" value="1"/>
</dbReference>
<comment type="similarity">
    <text evidence="5">Belongs to the 4-toluene sulfonate uptake permease (TSUP) (TC 2.A.102) family.</text>
</comment>
<dbReference type="KEGG" id="pus:CKA81_01850"/>
<protein>
    <recommendedName>
        <fullName evidence="5">Probable membrane transporter protein</fullName>
    </recommendedName>
</protein>
<feature type="transmembrane region" description="Helical" evidence="5">
    <location>
        <begin position="59"/>
        <end position="81"/>
    </location>
</feature>
<evidence type="ECO:0000313" key="7">
    <source>
        <dbReference type="Proteomes" id="UP000283474"/>
    </source>
</evidence>
<keyword evidence="5" id="KW-1003">Cell membrane</keyword>
<dbReference type="PANTHER" id="PTHR43701">
    <property type="entry name" value="MEMBRANE TRANSPORTER PROTEIN MJ0441-RELATED"/>
    <property type="match status" value="1"/>
</dbReference>
<keyword evidence="3 5" id="KW-1133">Transmembrane helix</keyword>
<name>A0A410G941_9BURK</name>
<organism evidence="6 7">
    <name type="scientific">Pollutimonas thiosulfatoxidans</name>
    <dbReference type="NCBI Taxonomy" id="2028345"/>
    <lineage>
        <taxon>Bacteria</taxon>
        <taxon>Pseudomonadati</taxon>
        <taxon>Pseudomonadota</taxon>
        <taxon>Betaproteobacteria</taxon>
        <taxon>Burkholderiales</taxon>
        <taxon>Alcaligenaceae</taxon>
        <taxon>Pollutimonas</taxon>
    </lineage>
</organism>
<dbReference type="OrthoDB" id="8774250at2"/>
<evidence type="ECO:0000256" key="2">
    <source>
        <dbReference type="ARBA" id="ARBA00022692"/>
    </source>
</evidence>
<feature type="transmembrane region" description="Helical" evidence="5">
    <location>
        <begin position="25"/>
        <end position="53"/>
    </location>
</feature>
<feature type="transmembrane region" description="Helical" evidence="5">
    <location>
        <begin position="93"/>
        <end position="111"/>
    </location>
</feature>
<dbReference type="Proteomes" id="UP000283474">
    <property type="component" value="Chromosome"/>
</dbReference>
<feature type="transmembrane region" description="Helical" evidence="5">
    <location>
        <begin position="156"/>
        <end position="183"/>
    </location>
</feature>
<evidence type="ECO:0000256" key="3">
    <source>
        <dbReference type="ARBA" id="ARBA00022989"/>
    </source>
</evidence>
<proteinExistence type="inferred from homology"/>
<keyword evidence="4 5" id="KW-0472">Membrane</keyword>
<dbReference type="AlphaFoldDB" id="A0A410G941"/>
<feature type="transmembrane region" description="Helical" evidence="5">
    <location>
        <begin position="215"/>
        <end position="233"/>
    </location>
</feature>
<dbReference type="Pfam" id="PF01925">
    <property type="entry name" value="TauE"/>
    <property type="match status" value="1"/>
</dbReference>
<evidence type="ECO:0000256" key="4">
    <source>
        <dbReference type="ARBA" id="ARBA00023136"/>
    </source>
</evidence>
<sequence length="266" mass="27327">MRERCCFAARCPAARTARSGETVTIASLAAVILAGVLIGATGIGGVLVVPALIGLGDVAAPKAIAASSLAFGFPGAAALWLLRREREHLHRALTIVLGAVPGAALGAALIHSFDARIVLAFVTATIFFAGLRTLLAKQASTYKLASQPVSTTRLVGIGLLVGVGSALTGTGGPVLLIPLLTLIHQPLRMAIVLGQAVQLPIALAAFSTHSLAGDLDWTQIATLGLVLLVASLVGERAARHVPIDLLRSVLAVFLLLTGTWFACTLF</sequence>